<dbReference type="EMBL" id="MLJW01001539">
    <property type="protein sequence ID" value="OIQ77772.1"/>
    <property type="molecule type" value="Genomic_DNA"/>
</dbReference>
<sequence>MTANIQRHEKYVVNAPPTSGPSTGPTSAGSVVYVMARTSSRRGKLRSRMSRPTGVIIAPPRPCSTRIAISSAKLSASPHSAEPSVKRASAAMNTRRAPKRSAHQLLSGMNTASVST</sequence>
<feature type="compositionally biased region" description="Basic and acidic residues" evidence="1">
    <location>
        <begin position="1"/>
        <end position="11"/>
    </location>
</feature>
<feature type="compositionally biased region" description="Low complexity" evidence="1">
    <location>
        <begin position="15"/>
        <end position="29"/>
    </location>
</feature>
<name>A0A1J5QCX7_9ZZZZ</name>
<organism evidence="2">
    <name type="scientific">mine drainage metagenome</name>
    <dbReference type="NCBI Taxonomy" id="410659"/>
    <lineage>
        <taxon>unclassified sequences</taxon>
        <taxon>metagenomes</taxon>
        <taxon>ecological metagenomes</taxon>
    </lineage>
</organism>
<feature type="region of interest" description="Disordered" evidence="1">
    <location>
        <begin position="1"/>
        <end position="29"/>
    </location>
</feature>
<dbReference type="AlphaFoldDB" id="A0A1J5QCX7"/>
<evidence type="ECO:0000313" key="2">
    <source>
        <dbReference type="EMBL" id="OIQ77772.1"/>
    </source>
</evidence>
<feature type="compositionally biased region" description="Polar residues" evidence="1">
    <location>
        <begin position="107"/>
        <end position="116"/>
    </location>
</feature>
<accession>A0A1J5QCX7</accession>
<evidence type="ECO:0000256" key="1">
    <source>
        <dbReference type="SAM" id="MobiDB-lite"/>
    </source>
</evidence>
<feature type="region of interest" description="Disordered" evidence="1">
    <location>
        <begin position="72"/>
        <end position="116"/>
    </location>
</feature>
<protein>
    <submittedName>
        <fullName evidence="2">Uncharacterized protein</fullName>
    </submittedName>
</protein>
<proteinExistence type="predicted"/>
<reference evidence="2" key="1">
    <citation type="submission" date="2016-10" db="EMBL/GenBank/DDBJ databases">
        <title>Sequence of Gallionella enrichment culture.</title>
        <authorList>
            <person name="Poehlein A."/>
            <person name="Muehling M."/>
            <person name="Daniel R."/>
        </authorList>
    </citation>
    <scope>NUCLEOTIDE SEQUENCE</scope>
</reference>
<comment type="caution">
    <text evidence="2">The sequence shown here is derived from an EMBL/GenBank/DDBJ whole genome shotgun (WGS) entry which is preliminary data.</text>
</comment>
<gene>
    <name evidence="2" type="ORF">GALL_405380</name>
</gene>